<dbReference type="Pfam" id="PF18310">
    <property type="entry name" value="DUF5605"/>
    <property type="match status" value="1"/>
</dbReference>
<feature type="domain" description="Apiosidase-like catalytic" evidence="1">
    <location>
        <begin position="200"/>
        <end position="455"/>
    </location>
</feature>
<dbReference type="Gene3D" id="2.60.40.10">
    <property type="entry name" value="Immunoglobulins"/>
    <property type="match status" value="1"/>
</dbReference>
<dbReference type="Pfam" id="PF13204">
    <property type="entry name" value="Apiosidase"/>
    <property type="match status" value="1"/>
</dbReference>
<reference evidence="4 5" key="1">
    <citation type="submission" date="2017-06" db="EMBL/GenBank/DDBJ databases">
        <title>Complete genome sequence of Paenibacillus donghaensis KCTC 13049T isolated from East Sea sediment, South Korea.</title>
        <authorList>
            <person name="Jung B.K."/>
            <person name="Hong S.-J."/>
            <person name="Shin J.-H."/>
        </authorList>
    </citation>
    <scope>NUCLEOTIDE SEQUENCE [LARGE SCALE GENOMIC DNA]</scope>
    <source>
        <strain evidence="4 5">KCTC 13049</strain>
    </source>
</reference>
<evidence type="ECO:0000259" key="3">
    <source>
        <dbReference type="Pfam" id="PF18310"/>
    </source>
</evidence>
<dbReference type="Gene3D" id="3.20.20.80">
    <property type="entry name" value="Glycosidases"/>
    <property type="match status" value="1"/>
</dbReference>
<feature type="domain" description="DUF5060" evidence="2">
    <location>
        <begin position="103"/>
        <end position="169"/>
    </location>
</feature>
<dbReference type="OrthoDB" id="127163at2"/>
<feature type="domain" description="DUF5605" evidence="3">
    <location>
        <begin position="504"/>
        <end position="575"/>
    </location>
</feature>
<evidence type="ECO:0000313" key="4">
    <source>
        <dbReference type="EMBL" id="ASA19765.1"/>
    </source>
</evidence>
<dbReference type="RefSeq" id="WP_087913790.1">
    <property type="nucleotide sequence ID" value="NZ_CP021780.1"/>
</dbReference>
<organism evidence="4 5">
    <name type="scientific">Paenibacillus donghaensis</name>
    <dbReference type="NCBI Taxonomy" id="414771"/>
    <lineage>
        <taxon>Bacteria</taxon>
        <taxon>Bacillati</taxon>
        <taxon>Bacillota</taxon>
        <taxon>Bacilli</taxon>
        <taxon>Bacillales</taxon>
        <taxon>Paenibacillaceae</taxon>
        <taxon>Paenibacillus</taxon>
    </lineage>
</organism>
<dbReference type="PANTHER" id="PTHR37836:SF2">
    <property type="entry name" value="DUF4038 DOMAIN-CONTAINING PROTEIN"/>
    <property type="match status" value="1"/>
</dbReference>
<evidence type="ECO:0000259" key="1">
    <source>
        <dbReference type="Pfam" id="PF13204"/>
    </source>
</evidence>
<sequence>MASHRETKIGYIWANPAGRKVLLNYLPHLEDSPYLSFIKMKTLPMLAVANDTWTWPEGLLETILSELEQIPAHPEEVFPIPAEDYEDEHILAGSAGVTAPGSAERWSVFELELHGPQHGNPFMDVRLEAEFHQNERSLRIHGFYDGDGSHKLRFMPDTEGVWTYRTFSNARSLDGIQGQFECTPPAADNHGPVRVRATFHFAYEDGKPYYPIGTTCYAWNHQPEELERETLTTLRTAPFNKLRMCVFPKFYQFNTGEPVYYPYEGSLEAGWDVTRFNPVFFRHLEEQIGKLGALGIEADLILFHAYDRWGFAEMSASADERYLRYITARLSAFRNVWWSIANEYDLMWAKEPEDWERYAEIVTSSDPYHHLASIHNCFTFYDYSRPWITHCSVQRIDVYKTAENTDEWRTRWNKPIVIDECAYEGNIDLGWGNITGEEMTRRFWEGAVRGGYVGHGETYLDPDDILWWSKGGRLHGSSPERIGFLREIIEEAPGGGLNPLKSEWDVPCAGLADEYYLFYYGFNQPSYRTYNMKPGITYKANLIDTWNMTIQELEGRYEGSFRLELPGKPYMAVRLSAVKE</sequence>
<evidence type="ECO:0000259" key="2">
    <source>
        <dbReference type="Pfam" id="PF16586"/>
    </source>
</evidence>
<dbReference type="Gene3D" id="2.60.40.3950">
    <property type="match status" value="1"/>
</dbReference>
<dbReference type="PANTHER" id="PTHR37836">
    <property type="entry name" value="LMO1036 PROTEIN"/>
    <property type="match status" value="1"/>
</dbReference>
<dbReference type="KEGG" id="pdh:B9T62_02430"/>
<dbReference type="InterPro" id="IPR025277">
    <property type="entry name" value="Apiosidase-like_cat_dom"/>
</dbReference>
<protein>
    <submittedName>
        <fullName evidence="4">DUF5060 domain-containing protein</fullName>
    </submittedName>
</protein>
<dbReference type="InterPro" id="IPR017853">
    <property type="entry name" value="GH"/>
</dbReference>
<dbReference type="AlphaFoldDB" id="A0A2Z2K8V9"/>
<evidence type="ECO:0000313" key="5">
    <source>
        <dbReference type="Proteomes" id="UP000249890"/>
    </source>
</evidence>
<proteinExistence type="predicted"/>
<dbReference type="InterPro" id="IPR013783">
    <property type="entry name" value="Ig-like_fold"/>
</dbReference>
<gene>
    <name evidence="4" type="ORF">B9T62_02430</name>
</gene>
<dbReference type="EMBL" id="CP021780">
    <property type="protein sequence ID" value="ASA19765.1"/>
    <property type="molecule type" value="Genomic_DNA"/>
</dbReference>
<accession>A0A2Z2K8V9</accession>
<dbReference type="InterPro" id="IPR041239">
    <property type="entry name" value="DUF5605"/>
</dbReference>
<keyword evidence="5" id="KW-1185">Reference proteome</keyword>
<name>A0A2Z2K8V9_9BACL</name>
<dbReference type="SUPFAM" id="SSF51445">
    <property type="entry name" value="(Trans)glycosidases"/>
    <property type="match status" value="1"/>
</dbReference>
<dbReference type="Proteomes" id="UP000249890">
    <property type="component" value="Chromosome"/>
</dbReference>
<dbReference type="InterPro" id="IPR032260">
    <property type="entry name" value="DUF5060"/>
</dbReference>
<dbReference type="Pfam" id="PF16586">
    <property type="entry name" value="DUF5060"/>
    <property type="match status" value="1"/>
</dbReference>